<feature type="domain" description="KIB1-4 beta-propeller" evidence="1">
    <location>
        <begin position="9"/>
        <end position="121"/>
    </location>
</feature>
<feature type="non-terminal residue" evidence="2">
    <location>
        <position position="144"/>
    </location>
</feature>
<proteinExistence type="predicted"/>
<sequence>MGEARVCVAAVDASSPPEVMVVSPEYRPGVHHHLAWSPSGDLLVVKDLLLVTPRVFLLDRRPIGDEGGGVGLIGPVQIRDLGDRALPMGEHCSMLVSTRELPEFKKSCIYQIGGFQMEVFDMEAHSVGAHRIDGHVTTAWFMPG</sequence>
<evidence type="ECO:0000313" key="2">
    <source>
        <dbReference type="EMBL" id="JAT40599.1"/>
    </source>
</evidence>
<organism evidence="2">
    <name type="scientific">Anthurium amnicola</name>
    <dbReference type="NCBI Taxonomy" id="1678845"/>
    <lineage>
        <taxon>Eukaryota</taxon>
        <taxon>Viridiplantae</taxon>
        <taxon>Streptophyta</taxon>
        <taxon>Embryophyta</taxon>
        <taxon>Tracheophyta</taxon>
        <taxon>Spermatophyta</taxon>
        <taxon>Magnoliopsida</taxon>
        <taxon>Liliopsida</taxon>
        <taxon>Araceae</taxon>
        <taxon>Pothoideae</taxon>
        <taxon>Potheae</taxon>
        <taxon>Anthurium</taxon>
    </lineage>
</organism>
<evidence type="ECO:0000259" key="1">
    <source>
        <dbReference type="Pfam" id="PF03478"/>
    </source>
</evidence>
<name>A0A1D1XDY7_9ARAE</name>
<gene>
    <name evidence="2" type="primary">CESA7_2</name>
    <name evidence="2" type="ORF">g.115612</name>
</gene>
<dbReference type="Pfam" id="PF03478">
    <property type="entry name" value="Beta-prop_KIB1-4"/>
    <property type="match status" value="1"/>
</dbReference>
<accession>A0A1D1XDY7</accession>
<protein>
    <submittedName>
        <fullName evidence="2">Cellulose synthase A catalytic subunit 7 [UDP-forming]</fullName>
    </submittedName>
</protein>
<dbReference type="EMBL" id="GDJX01027337">
    <property type="protein sequence ID" value="JAT40599.1"/>
    <property type="molecule type" value="Transcribed_RNA"/>
</dbReference>
<dbReference type="AlphaFoldDB" id="A0A1D1XDY7"/>
<dbReference type="InterPro" id="IPR005174">
    <property type="entry name" value="KIB1-4_b-propeller"/>
</dbReference>
<reference evidence="2" key="1">
    <citation type="submission" date="2015-07" db="EMBL/GenBank/DDBJ databases">
        <title>Transcriptome Assembly of Anthurium amnicola.</title>
        <authorList>
            <person name="Suzuki J."/>
        </authorList>
    </citation>
    <scope>NUCLEOTIDE SEQUENCE</scope>
</reference>